<dbReference type="PANTHER" id="PTHR36374:SF1">
    <property type="entry name" value="OS01G0969000 PROTEIN"/>
    <property type="match status" value="1"/>
</dbReference>
<sequence>MAEGQHTTAVTTGNPEASRQEQNNPFFFLSLIPKFLLQPFNNIKNKGDSEKSVKRVDGEEGSGSYTKTPDVVRFPATQPEVAPLKLENEDAQEDTNPLILWQIYALGGFIVLKWAWGKWQERKANNGSSGEDQPQPPPSATAPAPAED</sequence>
<organism evidence="2">
    <name type="scientific">Spinacia oleracea</name>
    <name type="common">Spinach</name>
    <dbReference type="NCBI Taxonomy" id="3562"/>
    <lineage>
        <taxon>Eukaryota</taxon>
        <taxon>Viridiplantae</taxon>
        <taxon>Streptophyta</taxon>
        <taxon>Embryophyta</taxon>
        <taxon>Tracheophyta</taxon>
        <taxon>Spermatophyta</taxon>
        <taxon>Magnoliopsida</taxon>
        <taxon>eudicotyledons</taxon>
        <taxon>Gunneridae</taxon>
        <taxon>Pentapetalae</taxon>
        <taxon>Caryophyllales</taxon>
        <taxon>Chenopodiaceae</taxon>
        <taxon>Chenopodioideae</taxon>
        <taxon>Anserineae</taxon>
        <taxon>Spinacia</taxon>
    </lineage>
</organism>
<evidence type="ECO:0000313" key="3">
    <source>
        <dbReference type="Proteomes" id="UP000813463"/>
    </source>
</evidence>
<dbReference type="AlphaFoldDB" id="Q41375"/>
<dbReference type="STRING" id="3562.Q41375"/>
<feature type="compositionally biased region" description="Basic and acidic residues" evidence="1">
    <location>
        <begin position="45"/>
        <end position="58"/>
    </location>
</feature>
<name>Q41375_SPIOL</name>
<accession>Q41375</accession>
<dbReference type="EMBL" id="X75563">
    <property type="protein sequence ID" value="CAA53243.1"/>
    <property type="molecule type" value="mRNA"/>
</dbReference>
<protein>
    <submittedName>
        <fullName evidence="2">Chloroplast outer envelope 24 kD protein (Omp24)</fullName>
    </submittedName>
</protein>
<dbReference type="RefSeq" id="XP_021859645.2">
    <property type="nucleotide sequence ID" value="XM_022003953.2"/>
</dbReference>
<gene>
    <name evidence="2" type="primary">omp24</name>
    <name evidence="4" type="synonym">LOC110798755</name>
</gene>
<dbReference type="GO" id="GO:0009507">
    <property type="term" value="C:chloroplast"/>
    <property type="evidence" value="ECO:0007669"/>
    <property type="project" value="TreeGrafter"/>
</dbReference>
<reference evidence="4" key="3">
    <citation type="submission" date="2025-05" db="UniProtKB">
        <authorList>
            <consortium name="RefSeq"/>
        </authorList>
    </citation>
    <scope>IDENTIFICATION</scope>
    <source>
        <tissue evidence="4">Leaf</tissue>
    </source>
</reference>
<feature type="region of interest" description="Disordered" evidence="1">
    <location>
        <begin position="43"/>
        <end position="71"/>
    </location>
</feature>
<feature type="region of interest" description="Disordered" evidence="1">
    <location>
        <begin position="123"/>
        <end position="148"/>
    </location>
</feature>
<evidence type="ECO:0000313" key="2">
    <source>
        <dbReference type="EMBL" id="CAA53243.1"/>
    </source>
</evidence>
<proteinExistence type="evidence at transcript level"/>
<dbReference type="PIR" id="S46542">
    <property type="entry name" value="S46542"/>
</dbReference>
<reference evidence="2" key="1">
    <citation type="journal article" date="1994" name="Plant Mol. Biol.">
        <title>The 24 kDa outer envelope membrane protein from spinach chloroplasts: molecular cloning, in vivo expression and import pathway of a protein with unusual properties.</title>
        <authorList>
            <person name="Fischer K."/>
            <person name="Weber A."/>
            <person name="Arbinger B."/>
            <person name="Brink S."/>
            <person name="Eckerskorn C."/>
            <person name="Flugge U.I."/>
        </authorList>
    </citation>
    <scope>NUCLEOTIDE SEQUENCE</scope>
    <source>
        <tissue evidence="2">Leaf</tissue>
    </source>
</reference>
<feature type="region of interest" description="Disordered" evidence="1">
    <location>
        <begin position="1"/>
        <end position="21"/>
    </location>
</feature>
<evidence type="ECO:0000256" key="1">
    <source>
        <dbReference type="SAM" id="MobiDB-lite"/>
    </source>
</evidence>
<dbReference type="PANTHER" id="PTHR36374">
    <property type="entry name" value="OS01G0969000 PROTEIN"/>
    <property type="match status" value="1"/>
</dbReference>
<evidence type="ECO:0000313" key="4">
    <source>
        <dbReference type="RefSeq" id="XP_021859645.2"/>
    </source>
</evidence>
<dbReference type="Proteomes" id="UP000813463">
    <property type="component" value="Chromosome 4"/>
</dbReference>
<reference evidence="3" key="2">
    <citation type="journal article" date="2021" name="Nat. Commun.">
        <title>Genomic analyses provide insights into spinach domestication and the genetic basis of agronomic traits.</title>
        <authorList>
            <person name="Cai X."/>
            <person name="Sun X."/>
            <person name="Xu C."/>
            <person name="Sun H."/>
            <person name="Wang X."/>
            <person name="Ge C."/>
            <person name="Zhang Z."/>
            <person name="Wang Q."/>
            <person name="Fei Z."/>
            <person name="Jiao C."/>
            <person name="Wang Q."/>
        </authorList>
    </citation>
    <scope>NUCLEOTIDE SEQUENCE [LARGE SCALE GENOMIC DNA]</scope>
    <source>
        <strain evidence="3">cv. Varoflay</strain>
    </source>
</reference>
<dbReference type="OrthoDB" id="1892038at2759"/>
<keyword evidence="3" id="KW-1185">Reference proteome</keyword>